<accession>A0ABT5MNN1</accession>
<dbReference type="EMBL" id="JAQSJE010000004">
    <property type="protein sequence ID" value="MDD0823797.1"/>
    <property type="molecule type" value="Genomic_DNA"/>
</dbReference>
<comment type="caution">
    <text evidence="1">The sequence shown here is derived from an EMBL/GenBank/DDBJ whole genome shotgun (WGS) entry which is preliminary data.</text>
</comment>
<gene>
    <name evidence="1" type="ORF">PTQ27_04825</name>
</gene>
<sequence>MTTLTWHGKEDAVRKARKTPYYLLREVPEFSHNLGDSSTARRK</sequence>
<keyword evidence="2" id="KW-1185">Reference proteome</keyword>
<dbReference type="RefSeq" id="WP_273771114.1">
    <property type="nucleotide sequence ID" value="NZ_JAQSJE010000004.1"/>
</dbReference>
<protein>
    <submittedName>
        <fullName evidence="1">Uncharacterized protein</fullName>
    </submittedName>
</protein>
<proteinExistence type="predicted"/>
<organism evidence="1 2">
    <name type="scientific">Mannheimia cairinae</name>
    <dbReference type="NCBI Taxonomy" id="3025936"/>
    <lineage>
        <taxon>Bacteria</taxon>
        <taxon>Pseudomonadati</taxon>
        <taxon>Pseudomonadota</taxon>
        <taxon>Gammaproteobacteria</taxon>
        <taxon>Pasteurellales</taxon>
        <taxon>Pasteurellaceae</taxon>
        <taxon>Mannheimia</taxon>
    </lineage>
</organism>
<evidence type="ECO:0000313" key="1">
    <source>
        <dbReference type="EMBL" id="MDD0823797.1"/>
    </source>
</evidence>
<evidence type="ECO:0000313" key="2">
    <source>
        <dbReference type="Proteomes" id="UP001221909"/>
    </source>
</evidence>
<name>A0ABT5MNN1_9PAST</name>
<dbReference type="Proteomes" id="UP001221909">
    <property type="component" value="Unassembled WGS sequence"/>
</dbReference>
<reference evidence="1 2" key="1">
    <citation type="submission" date="2023-02" db="EMBL/GenBank/DDBJ databases">
        <title>Mannheimia cairiniae sp. nov., a novel species of Mannheimia obtained from moscovy ducks (Cairina moschata) and reclassification of Mannheimia ovis as heterotypic synonym of Mannheimia pernigra.</title>
        <authorList>
            <person name="Christensen H."/>
        </authorList>
    </citation>
    <scope>NUCLEOTIDE SEQUENCE [LARGE SCALE GENOMIC DNA]</scope>
    <source>
        <strain evidence="1 2">AT1</strain>
    </source>
</reference>